<dbReference type="SMART" id="SM00345">
    <property type="entry name" value="HTH_GNTR"/>
    <property type="match status" value="1"/>
</dbReference>
<evidence type="ECO:0000259" key="6">
    <source>
        <dbReference type="PROSITE" id="PS50949"/>
    </source>
</evidence>
<dbReference type="Pfam" id="PF00392">
    <property type="entry name" value="GntR"/>
    <property type="match status" value="1"/>
</dbReference>
<comment type="similarity">
    <text evidence="1">In the C-terminal section; belongs to the class-I pyridoxal-phosphate-dependent aminotransferase family.</text>
</comment>
<dbReference type="KEGG" id="serq:CWC46_01160"/>
<dbReference type="KEGG" id="sera:Ser39006_001160"/>
<dbReference type="InterPro" id="IPR015421">
    <property type="entry name" value="PyrdxlP-dep_Trfase_major"/>
</dbReference>
<dbReference type="OrthoDB" id="5450856at2"/>
<accession>A0A2I5TE84</accession>
<dbReference type="PANTHER" id="PTHR46577:SF2">
    <property type="entry name" value="TRANSCRIPTIONAL REGULATORY PROTEIN"/>
    <property type="match status" value="1"/>
</dbReference>
<dbReference type="InterPro" id="IPR015424">
    <property type="entry name" value="PyrdxlP-dep_Trfase"/>
</dbReference>
<dbReference type="RefSeq" id="WP_021013997.1">
    <property type="nucleotide sequence ID" value="NZ_CP025084.1"/>
</dbReference>
<keyword evidence="2" id="KW-0663">Pyridoxal phosphate</keyword>
<keyword evidence="4" id="KW-0238">DNA-binding</keyword>
<reference evidence="8" key="4">
    <citation type="submission" date="2017-11" db="EMBL/GenBank/DDBJ databases">
        <title>Complete genome sequence of Serratia sp. ATCC 39006.</title>
        <authorList>
            <person name="Hampton H.G."/>
            <person name="Jackson S.A."/>
            <person name="Jauregui R."/>
            <person name="Poulter G.T.M."/>
            <person name="Salmond G.P.C."/>
            <person name="Fineran P.C."/>
        </authorList>
    </citation>
    <scope>NUCLEOTIDE SEQUENCE</scope>
    <source>
        <strain evidence="8">ATCC 39006</strain>
    </source>
</reference>
<evidence type="ECO:0000256" key="3">
    <source>
        <dbReference type="ARBA" id="ARBA00023015"/>
    </source>
</evidence>
<evidence type="ECO:0000313" key="10">
    <source>
        <dbReference type="Proteomes" id="UP000233778"/>
    </source>
</evidence>
<dbReference type="GO" id="GO:0030170">
    <property type="term" value="F:pyridoxal phosphate binding"/>
    <property type="evidence" value="ECO:0007669"/>
    <property type="project" value="InterPro"/>
</dbReference>
<dbReference type="GO" id="GO:0003677">
    <property type="term" value="F:DNA binding"/>
    <property type="evidence" value="ECO:0007669"/>
    <property type="project" value="UniProtKB-KW"/>
</dbReference>
<dbReference type="Gene3D" id="3.40.640.10">
    <property type="entry name" value="Type I PLP-dependent aspartate aminotransferase-like (Major domain)"/>
    <property type="match status" value="1"/>
</dbReference>
<dbReference type="SUPFAM" id="SSF46785">
    <property type="entry name" value="Winged helix' DNA-binding domain"/>
    <property type="match status" value="1"/>
</dbReference>
<evidence type="ECO:0000313" key="8">
    <source>
        <dbReference type="EMBL" id="AUH02868.1"/>
    </source>
</evidence>
<reference evidence="8 9" key="1">
    <citation type="journal article" date="2013" name="Genome Announc.">
        <title>Draft genome sequence of Serratia sp. strain ATCC 39006, a model bacterium for analysis of the biosynthesis and regulation of prodigiosin, a carbapenem, and gas vesicles.</title>
        <authorList>
            <person name="Fineran P.C."/>
            <person name="Iglesias Cans M.C."/>
            <person name="Ramsay J.P."/>
            <person name="Wilf N.M."/>
            <person name="Cossyleon D."/>
            <person name="McNeil M.B."/>
            <person name="Williamson N.R."/>
            <person name="Monson R.E."/>
            <person name="Becher S.A."/>
            <person name="Stanton J.A."/>
            <person name="Brugger K."/>
            <person name="Brown S.D."/>
            <person name="Salmond G.P."/>
        </authorList>
    </citation>
    <scope>NUCLEOTIDE SEQUENCE [LARGE SCALE GENOMIC DNA]</scope>
    <source>
        <strain evidence="8">ATCC 39006</strain>
        <strain evidence="9">ATCC 39006 / SC 11482</strain>
    </source>
</reference>
<dbReference type="InterPro" id="IPR015422">
    <property type="entry name" value="PyrdxlP-dep_Trfase_small"/>
</dbReference>
<sequence length="465" mass="51987">MGLLDTTSTQPLVRQIVDRIAGQIAKRQLVPGSKLPSIRQQARFFNVSVMTVTNAYSRLVAEGFLTAQAGRGYFVSASLPRGVGEAEPGSGVKVDRLWLIQRAYEEDNALLKAGCGWIHPQWLYGDGVRQALTRLARNKTHGLTQYASPQGLLPLRQQLEQVLARRDIHVPARQIMTTSGATQAQVLLVHCLTRAGDTVFVDSPGNSTFFIQLRAFGLNLVGIQRRPDGYDLSELERQLRRHRPKLFFTTSQLHNPTGTSLNSTMVSRLLHLAQTYDFTLVENDIMAGLAPLGTTTLASQDQLRRVCYIGSFSKTLSPELRAGFIACDETLNEKLMLYKMIHGLTTSELTEMLLWSMLTEKGLSSHLGRLAARLADAQQAVCDRFEAIGLHLFHRPTGGPFLWARLPREVDLLAMTRTAAEHGILLAPGHLFHVEPCQEPWLRFNVSYCHRPEVYDFLSRYIEEG</sequence>
<dbReference type="PANTHER" id="PTHR46577">
    <property type="entry name" value="HTH-TYPE TRANSCRIPTIONAL REGULATORY PROTEIN GABR"/>
    <property type="match status" value="1"/>
</dbReference>
<protein>
    <submittedName>
        <fullName evidence="8">PLP-dependent aminotransferase family protein</fullName>
    </submittedName>
</protein>
<keyword evidence="8" id="KW-0032">Aminotransferase</keyword>
<feature type="domain" description="HTH gntR-type" evidence="6">
    <location>
        <begin position="10"/>
        <end position="78"/>
    </location>
</feature>
<proteinExistence type="inferred from homology"/>
<dbReference type="InterPro" id="IPR004839">
    <property type="entry name" value="Aminotransferase_I/II_large"/>
</dbReference>
<evidence type="ECO:0000256" key="4">
    <source>
        <dbReference type="ARBA" id="ARBA00023125"/>
    </source>
</evidence>
<organism evidence="8 9">
    <name type="scientific">Serratia sp. (strain ATCC 39006)</name>
    <name type="common">Prodigiosinella confusarubida</name>
    <dbReference type="NCBI Taxonomy" id="104623"/>
    <lineage>
        <taxon>Bacteria</taxon>
        <taxon>Pseudomonadati</taxon>
        <taxon>Pseudomonadota</taxon>
        <taxon>Gammaproteobacteria</taxon>
        <taxon>Enterobacterales</taxon>
        <taxon>Pectobacteriaceae</taxon>
        <taxon>Prodigiosinella</taxon>
    </lineage>
</organism>
<evidence type="ECO:0000256" key="2">
    <source>
        <dbReference type="ARBA" id="ARBA00022898"/>
    </source>
</evidence>
<dbReference type="InterPro" id="IPR036388">
    <property type="entry name" value="WH-like_DNA-bd_sf"/>
</dbReference>
<dbReference type="Gene3D" id="3.90.1150.10">
    <property type="entry name" value="Aspartate Aminotransferase, domain 1"/>
    <property type="match status" value="1"/>
</dbReference>
<dbReference type="STRING" id="104623.Ser39006_00722"/>
<evidence type="ECO:0000313" key="7">
    <source>
        <dbReference type="EMBL" id="AUG98553.1"/>
    </source>
</evidence>
<dbReference type="CDD" id="cd00609">
    <property type="entry name" value="AAT_like"/>
    <property type="match status" value="1"/>
</dbReference>
<dbReference type="InterPro" id="IPR000524">
    <property type="entry name" value="Tscrpt_reg_HTH_GntR"/>
</dbReference>
<dbReference type="InterPro" id="IPR036390">
    <property type="entry name" value="WH_DNA-bd_sf"/>
</dbReference>
<keyword evidence="8" id="KW-0808">Transferase</keyword>
<reference evidence="7 10" key="3">
    <citation type="submission" date="2017-11" db="EMBL/GenBank/DDBJ databases">
        <title>Complete genome sequence of Serratia sp. ATCC 39006 LacA.</title>
        <authorList>
            <person name="Hampton H.G."/>
            <person name="Jackson S.A."/>
            <person name="Jauregui R."/>
            <person name="Poulter G.T.M."/>
            <person name="Salmond G.P.C."/>
            <person name="Fineran P.C."/>
        </authorList>
    </citation>
    <scope>NUCLEOTIDE SEQUENCE [LARGE SCALE GENOMIC DNA]</scope>
    <source>
        <strain evidence="7 10">ATCC 39006</strain>
    </source>
</reference>
<dbReference type="Proteomes" id="UP000233778">
    <property type="component" value="Chromosome"/>
</dbReference>
<dbReference type="PROSITE" id="PS50949">
    <property type="entry name" value="HTH_GNTR"/>
    <property type="match status" value="1"/>
</dbReference>
<name>A0A2I5TE84_SERS3</name>
<keyword evidence="5" id="KW-0804">Transcription</keyword>
<dbReference type="Proteomes" id="UP000017700">
    <property type="component" value="Chromosome"/>
</dbReference>
<evidence type="ECO:0000313" key="9">
    <source>
        <dbReference type="Proteomes" id="UP000017700"/>
    </source>
</evidence>
<dbReference type="CDD" id="cd07377">
    <property type="entry name" value="WHTH_GntR"/>
    <property type="match status" value="1"/>
</dbReference>
<keyword evidence="3" id="KW-0805">Transcription regulation</keyword>
<dbReference type="GO" id="GO:0003700">
    <property type="term" value="F:DNA-binding transcription factor activity"/>
    <property type="evidence" value="ECO:0007669"/>
    <property type="project" value="InterPro"/>
</dbReference>
<dbReference type="SUPFAM" id="SSF53383">
    <property type="entry name" value="PLP-dependent transferases"/>
    <property type="match status" value="1"/>
</dbReference>
<keyword evidence="9" id="KW-1185">Reference proteome</keyword>
<reference evidence="8" key="2">
    <citation type="submission" date="2013-09" db="EMBL/GenBank/DDBJ databases">
        <authorList>
            <person name="Wang G."/>
            <person name="Yang Y."/>
            <person name="Su Y."/>
        </authorList>
    </citation>
    <scope>NUCLEOTIDE SEQUENCE</scope>
    <source>
        <strain evidence="8">ATCC 39006</strain>
    </source>
</reference>
<dbReference type="Pfam" id="PF00155">
    <property type="entry name" value="Aminotran_1_2"/>
    <property type="match status" value="1"/>
</dbReference>
<dbReference type="EMBL" id="CP025085">
    <property type="protein sequence ID" value="AUG98553.1"/>
    <property type="molecule type" value="Genomic_DNA"/>
</dbReference>
<evidence type="ECO:0000256" key="5">
    <source>
        <dbReference type="ARBA" id="ARBA00023163"/>
    </source>
</evidence>
<dbReference type="Gene3D" id="1.10.10.10">
    <property type="entry name" value="Winged helix-like DNA-binding domain superfamily/Winged helix DNA-binding domain"/>
    <property type="match status" value="1"/>
</dbReference>
<dbReference type="EMBL" id="CP025084">
    <property type="protein sequence ID" value="AUH02868.1"/>
    <property type="molecule type" value="Genomic_DNA"/>
</dbReference>
<dbReference type="AlphaFoldDB" id="A0A2I5TE84"/>
<gene>
    <name evidence="7" type="ORF">CWC46_01160</name>
    <name evidence="8" type="ORF">Ser39006_001160</name>
</gene>
<evidence type="ECO:0000256" key="1">
    <source>
        <dbReference type="ARBA" id="ARBA00005384"/>
    </source>
</evidence>
<dbReference type="InterPro" id="IPR051446">
    <property type="entry name" value="HTH_trans_reg/aminotransferase"/>
</dbReference>
<dbReference type="GO" id="GO:0008483">
    <property type="term" value="F:transaminase activity"/>
    <property type="evidence" value="ECO:0007669"/>
    <property type="project" value="UniProtKB-KW"/>
</dbReference>